<organism evidence="1 2">
    <name type="scientific">Leptidea sinapis</name>
    <dbReference type="NCBI Taxonomy" id="189913"/>
    <lineage>
        <taxon>Eukaryota</taxon>
        <taxon>Metazoa</taxon>
        <taxon>Ecdysozoa</taxon>
        <taxon>Arthropoda</taxon>
        <taxon>Hexapoda</taxon>
        <taxon>Insecta</taxon>
        <taxon>Pterygota</taxon>
        <taxon>Neoptera</taxon>
        <taxon>Endopterygota</taxon>
        <taxon>Lepidoptera</taxon>
        <taxon>Glossata</taxon>
        <taxon>Ditrysia</taxon>
        <taxon>Papilionoidea</taxon>
        <taxon>Pieridae</taxon>
        <taxon>Dismorphiinae</taxon>
        <taxon>Leptidea</taxon>
    </lineage>
</organism>
<dbReference type="Proteomes" id="UP000324832">
    <property type="component" value="Unassembled WGS sequence"/>
</dbReference>
<accession>A0A5E4PUN6</accession>
<feature type="non-terminal residue" evidence="1">
    <location>
        <position position="1"/>
    </location>
</feature>
<proteinExistence type="predicted"/>
<name>A0A5E4PUN6_9NEOP</name>
<evidence type="ECO:0000313" key="2">
    <source>
        <dbReference type="Proteomes" id="UP000324832"/>
    </source>
</evidence>
<gene>
    <name evidence="1" type="ORF">LSINAPIS_LOCUS2099</name>
</gene>
<reference evidence="1 2" key="1">
    <citation type="submission" date="2017-07" db="EMBL/GenBank/DDBJ databases">
        <authorList>
            <person name="Talla V."/>
            <person name="Backstrom N."/>
        </authorList>
    </citation>
    <scope>NUCLEOTIDE SEQUENCE [LARGE SCALE GENOMIC DNA]</scope>
</reference>
<evidence type="ECO:0000313" key="1">
    <source>
        <dbReference type="EMBL" id="VVC88827.1"/>
    </source>
</evidence>
<sequence>KNFCFSSYICIFANY</sequence>
<protein>
    <submittedName>
        <fullName evidence="1">Uncharacterized protein</fullName>
    </submittedName>
</protein>
<dbReference type="EMBL" id="FZQP02000400">
    <property type="protein sequence ID" value="VVC88827.1"/>
    <property type="molecule type" value="Genomic_DNA"/>
</dbReference>
<keyword evidence="2" id="KW-1185">Reference proteome</keyword>